<name>A0AAU9S8D4_THLAR</name>
<dbReference type="Proteomes" id="UP000836841">
    <property type="component" value="Chromosome 4"/>
</dbReference>
<gene>
    <name evidence="1" type="ORF">TAV2_LOCUS12561</name>
</gene>
<protein>
    <submittedName>
        <fullName evidence="1">Uncharacterized protein</fullName>
    </submittedName>
</protein>
<organism evidence="1 2">
    <name type="scientific">Thlaspi arvense</name>
    <name type="common">Field penny-cress</name>
    <dbReference type="NCBI Taxonomy" id="13288"/>
    <lineage>
        <taxon>Eukaryota</taxon>
        <taxon>Viridiplantae</taxon>
        <taxon>Streptophyta</taxon>
        <taxon>Embryophyta</taxon>
        <taxon>Tracheophyta</taxon>
        <taxon>Spermatophyta</taxon>
        <taxon>Magnoliopsida</taxon>
        <taxon>eudicotyledons</taxon>
        <taxon>Gunneridae</taxon>
        <taxon>Pentapetalae</taxon>
        <taxon>rosids</taxon>
        <taxon>malvids</taxon>
        <taxon>Brassicales</taxon>
        <taxon>Brassicaceae</taxon>
        <taxon>Thlaspideae</taxon>
        <taxon>Thlaspi</taxon>
    </lineage>
</organism>
<reference evidence="1 2" key="1">
    <citation type="submission" date="2022-03" db="EMBL/GenBank/DDBJ databases">
        <authorList>
            <person name="Nunn A."/>
            <person name="Chopra R."/>
            <person name="Nunn A."/>
            <person name="Contreras Garrido A."/>
        </authorList>
    </citation>
    <scope>NUCLEOTIDE SEQUENCE [LARGE SCALE GENOMIC DNA]</scope>
</reference>
<keyword evidence="2" id="KW-1185">Reference proteome</keyword>
<evidence type="ECO:0000313" key="1">
    <source>
        <dbReference type="EMBL" id="CAH2059446.1"/>
    </source>
</evidence>
<proteinExistence type="predicted"/>
<sequence>MVYDCQMWTKAEQKQLFCCSLIVRVREGEKIRCRSSSYNGDASKNSLEDNTSRCNNILTGSTFFFWSLTAWEKLLSSLSRFILSFFCFFLWNERKNKATTLVTLFPEAFDEEEEAFLSFKCRLWRRGQLLLILIRSFLHGRIILWFKC</sequence>
<dbReference type="EMBL" id="OU466860">
    <property type="protein sequence ID" value="CAH2059446.1"/>
    <property type="molecule type" value="Genomic_DNA"/>
</dbReference>
<evidence type="ECO:0000313" key="2">
    <source>
        <dbReference type="Proteomes" id="UP000836841"/>
    </source>
</evidence>
<dbReference type="AlphaFoldDB" id="A0AAU9S8D4"/>
<accession>A0AAU9S8D4</accession>